<dbReference type="GO" id="GO:0043190">
    <property type="term" value="C:ATP-binding cassette (ABC) transporter complex"/>
    <property type="evidence" value="ECO:0007669"/>
    <property type="project" value="InterPro"/>
</dbReference>
<evidence type="ECO:0000256" key="6">
    <source>
        <dbReference type="ARBA" id="ARBA00023136"/>
    </source>
</evidence>
<evidence type="ECO:0000256" key="1">
    <source>
        <dbReference type="ARBA" id="ARBA00004651"/>
    </source>
</evidence>
<dbReference type="InterPro" id="IPR043429">
    <property type="entry name" value="ArtM/GltK/GlnP/TcyL/YhdX-like"/>
</dbReference>
<evidence type="ECO:0000256" key="5">
    <source>
        <dbReference type="ARBA" id="ARBA00022989"/>
    </source>
</evidence>
<gene>
    <name evidence="9" type="ORF">A4H34_10170</name>
</gene>
<evidence type="ECO:0000259" key="8">
    <source>
        <dbReference type="PROSITE" id="PS50928"/>
    </source>
</evidence>
<dbReference type="OrthoDB" id="92598at2"/>
<dbReference type="Gene3D" id="1.10.3720.10">
    <property type="entry name" value="MetI-like"/>
    <property type="match status" value="1"/>
</dbReference>
<dbReference type="RefSeq" id="WP_064232010.1">
    <property type="nucleotide sequence ID" value="NZ_LVZK01000003.1"/>
</dbReference>
<evidence type="ECO:0000256" key="4">
    <source>
        <dbReference type="ARBA" id="ARBA00022692"/>
    </source>
</evidence>
<dbReference type="Pfam" id="PF00528">
    <property type="entry name" value="BPD_transp_1"/>
    <property type="match status" value="1"/>
</dbReference>
<dbReference type="CDD" id="cd06261">
    <property type="entry name" value="TM_PBP2"/>
    <property type="match status" value="1"/>
</dbReference>
<evidence type="ECO:0000313" key="9">
    <source>
        <dbReference type="EMBL" id="OAP85438.1"/>
    </source>
</evidence>
<dbReference type="GO" id="GO:0006865">
    <property type="term" value="P:amino acid transport"/>
    <property type="evidence" value="ECO:0007669"/>
    <property type="project" value="TreeGrafter"/>
</dbReference>
<dbReference type="EMBL" id="LVZK01000003">
    <property type="protein sequence ID" value="OAP85438.1"/>
    <property type="molecule type" value="Genomic_DNA"/>
</dbReference>
<evidence type="ECO:0000256" key="3">
    <source>
        <dbReference type="ARBA" id="ARBA00022475"/>
    </source>
</evidence>
<keyword evidence="2 7" id="KW-0813">Transport</keyword>
<comment type="caution">
    <text evidence="9">The sequence shown here is derived from an EMBL/GenBank/DDBJ whole genome shotgun (WGS) entry which is preliminary data.</text>
</comment>
<dbReference type="Proteomes" id="UP000078368">
    <property type="component" value="Unassembled WGS sequence"/>
</dbReference>
<sequence>MQNSGIEVLWQGRNFLRLLEGLWTSVSIALLALAISIFFGLFVGIAMTSKKRFLRFLTRAYLEFVRFMPQLVLLFVVYFSLATHTGVNLGGFTTAVIVFSVWGSAEMGDLVRSAVQSIPAHQYASGFALGMTKAQVNLNVILPQTVRRLLPLTINLANRMIMTTSLVVLIGVTEVLKVGQQIIDANRFAYPKAALWVYGAIFLLYFAVCYVISQFSKYLERKWNK</sequence>
<keyword evidence="10" id="KW-1185">Reference proteome</keyword>
<name>A0A179B149_9ACTO</name>
<dbReference type="GO" id="GO:0022857">
    <property type="term" value="F:transmembrane transporter activity"/>
    <property type="evidence" value="ECO:0007669"/>
    <property type="project" value="InterPro"/>
</dbReference>
<feature type="transmembrane region" description="Helical" evidence="7">
    <location>
        <begin position="60"/>
        <end position="81"/>
    </location>
</feature>
<dbReference type="STRING" id="1823756.A4H34_10170"/>
<keyword evidence="5 7" id="KW-1133">Transmembrane helix</keyword>
<feature type="transmembrane region" description="Helical" evidence="7">
    <location>
        <begin position="22"/>
        <end position="48"/>
    </location>
</feature>
<keyword evidence="4 7" id="KW-0812">Transmembrane</keyword>
<evidence type="ECO:0000256" key="7">
    <source>
        <dbReference type="RuleBase" id="RU363032"/>
    </source>
</evidence>
<keyword evidence="3" id="KW-1003">Cell membrane</keyword>
<dbReference type="PANTHER" id="PTHR30614">
    <property type="entry name" value="MEMBRANE COMPONENT OF AMINO ACID ABC TRANSPORTER"/>
    <property type="match status" value="1"/>
</dbReference>
<feature type="domain" description="ABC transmembrane type-1" evidence="8">
    <location>
        <begin position="22"/>
        <end position="216"/>
    </location>
</feature>
<organism evidence="9 10">
    <name type="scientific">Peptidiphaga gingivicola</name>
    <dbReference type="NCBI Taxonomy" id="2741497"/>
    <lineage>
        <taxon>Bacteria</taxon>
        <taxon>Bacillati</taxon>
        <taxon>Actinomycetota</taxon>
        <taxon>Actinomycetes</taxon>
        <taxon>Actinomycetales</taxon>
        <taxon>Actinomycetaceae</taxon>
        <taxon>Peptidiphaga</taxon>
    </lineage>
</organism>
<dbReference type="PANTHER" id="PTHR30614:SF36">
    <property type="entry name" value="ABC TRANSPORTER MEMBRANE-SPANNING PERMEASE-GLUTAMINE TRANSPORT"/>
    <property type="match status" value="1"/>
</dbReference>
<comment type="subcellular location">
    <subcellularLocation>
        <location evidence="1 7">Cell membrane</location>
        <topology evidence="1 7">Multi-pass membrane protein</topology>
    </subcellularLocation>
</comment>
<dbReference type="InterPro" id="IPR035906">
    <property type="entry name" value="MetI-like_sf"/>
</dbReference>
<evidence type="ECO:0000313" key="10">
    <source>
        <dbReference type="Proteomes" id="UP000078368"/>
    </source>
</evidence>
<dbReference type="InterPro" id="IPR010065">
    <property type="entry name" value="AA_ABC_transptr_permease_3TM"/>
</dbReference>
<feature type="transmembrane region" description="Helical" evidence="7">
    <location>
        <begin position="193"/>
        <end position="212"/>
    </location>
</feature>
<accession>A0A179B149</accession>
<dbReference type="InterPro" id="IPR000515">
    <property type="entry name" value="MetI-like"/>
</dbReference>
<comment type="similarity">
    <text evidence="7">Belongs to the binding-protein-dependent transport system permease family.</text>
</comment>
<dbReference type="AlphaFoldDB" id="A0A179B149"/>
<evidence type="ECO:0000256" key="2">
    <source>
        <dbReference type="ARBA" id="ARBA00022448"/>
    </source>
</evidence>
<protein>
    <submittedName>
        <fullName evidence="9">Amino acid ABC transporter permease</fullName>
    </submittedName>
</protein>
<dbReference type="NCBIfam" id="TIGR01726">
    <property type="entry name" value="HEQRo_perm_3TM"/>
    <property type="match status" value="1"/>
</dbReference>
<feature type="transmembrane region" description="Helical" evidence="7">
    <location>
        <begin position="156"/>
        <end position="173"/>
    </location>
</feature>
<keyword evidence="6 7" id="KW-0472">Membrane</keyword>
<dbReference type="PROSITE" id="PS50928">
    <property type="entry name" value="ABC_TM1"/>
    <property type="match status" value="1"/>
</dbReference>
<proteinExistence type="inferred from homology"/>
<dbReference type="SUPFAM" id="SSF161098">
    <property type="entry name" value="MetI-like"/>
    <property type="match status" value="1"/>
</dbReference>
<feature type="transmembrane region" description="Helical" evidence="7">
    <location>
        <begin position="87"/>
        <end position="105"/>
    </location>
</feature>
<reference evidence="9 10" key="1">
    <citation type="submission" date="2016-04" db="EMBL/GenBank/DDBJ databases">
        <title>Peptidophaga gingivicola gen. nov., sp. nov., isolated from human subgingival plaque.</title>
        <authorList>
            <person name="Beall C.J."/>
            <person name="Mokrzan E.M."/>
            <person name="Griffen A.L."/>
            <person name="Leys E.J."/>
        </authorList>
    </citation>
    <scope>NUCLEOTIDE SEQUENCE [LARGE SCALE GENOMIC DNA]</scope>
    <source>
        <strain evidence="9 10">BA112</strain>
    </source>
</reference>